<evidence type="ECO:0000313" key="3">
    <source>
        <dbReference type="Proteomes" id="UP000218334"/>
    </source>
</evidence>
<organism evidence="2 3">
    <name type="scientific">Armillaria solidipes</name>
    <dbReference type="NCBI Taxonomy" id="1076256"/>
    <lineage>
        <taxon>Eukaryota</taxon>
        <taxon>Fungi</taxon>
        <taxon>Dikarya</taxon>
        <taxon>Basidiomycota</taxon>
        <taxon>Agaricomycotina</taxon>
        <taxon>Agaricomycetes</taxon>
        <taxon>Agaricomycetidae</taxon>
        <taxon>Agaricales</taxon>
        <taxon>Marasmiineae</taxon>
        <taxon>Physalacriaceae</taxon>
        <taxon>Armillaria</taxon>
    </lineage>
</organism>
<accession>A0A2H3BH11</accession>
<name>A0A2H3BH11_9AGAR</name>
<feature type="non-terminal residue" evidence="2">
    <location>
        <position position="101"/>
    </location>
</feature>
<protein>
    <submittedName>
        <fullName evidence="2">Uncharacterized protein</fullName>
    </submittedName>
</protein>
<feature type="region of interest" description="Disordered" evidence="1">
    <location>
        <begin position="78"/>
        <end position="101"/>
    </location>
</feature>
<keyword evidence="3" id="KW-1185">Reference proteome</keyword>
<dbReference type="AlphaFoldDB" id="A0A2H3BH11"/>
<reference evidence="3" key="1">
    <citation type="journal article" date="2017" name="Nat. Ecol. Evol.">
        <title>Genome expansion and lineage-specific genetic innovations in the forest pathogenic fungi Armillaria.</title>
        <authorList>
            <person name="Sipos G."/>
            <person name="Prasanna A.N."/>
            <person name="Walter M.C."/>
            <person name="O'Connor E."/>
            <person name="Balint B."/>
            <person name="Krizsan K."/>
            <person name="Kiss B."/>
            <person name="Hess J."/>
            <person name="Varga T."/>
            <person name="Slot J."/>
            <person name="Riley R."/>
            <person name="Boka B."/>
            <person name="Rigling D."/>
            <person name="Barry K."/>
            <person name="Lee J."/>
            <person name="Mihaltcheva S."/>
            <person name="LaButti K."/>
            <person name="Lipzen A."/>
            <person name="Waldron R."/>
            <person name="Moloney N.M."/>
            <person name="Sperisen C."/>
            <person name="Kredics L."/>
            <person name="Vagvoelgyi C."/>
            <person name="Patrignani A."/>
            <person name="Fitzpatrick D."/>
            <person name="Nagy I."/>
            <person name="Doyle S."/>
            <person name="Anderson J.B."/>
            <person name="Grigoriev I.V."/>
            <person name="Gueldener U."/>
            <person name="Muensterkoetter M."/>
            <person name="Nagy L.G."/>
        </authorList>
    </citation>
    <scope>NUCLEOTIDE SEQUENCE [LARGE SCALE GENOMIC DNA]</scope>
    <source>
        <strain evidence="3">28-4</strain>
    </source>
</reference>
<feature type="compositionally biased region" description="Basic and acidic residues" evidence="1">
    <location>
        <begin position="89"/>
        <end position="101"/>
    </location>
</feature>
<proteinExistence type="predicted"/>
<gene>
    <name evidence="2" type="ORF">ARMSODRAFT_1003735</name>
</gene>
<dbReference type="Proteomes" id="UP000218334">
    <property type="component" value="Unassembled WGS sequence"/>
</dbReference>
<evidence type="ECO:0000313" key="2">
    <source>
        <dbReference type="EMBL" id="PBK70119.1"/>
    </source>
</evidence>
<dbReference type="EMBL" id="KZ293427">
    <property type="protein sequence ID" value="PBK70119.1"/>
    <property type="molecule type" value="Genomic_DNA"/>
</dbReference>
<feature type="region of interest" description="Disordered" evidence="1">
    <location>
        <begin position="1"/>
        <end position="46"/>
    </location>
</feature>
<sequence>MSREVTQAFGRLNLGSSSSRPAPRKNWRIEKNTSTNLGRSRSKSKKYHTIFRLTHRRIVQRADNSGRNFTAMSLKHRQEAALRSHRRHTEAMGDRSPAKPW</sequence>
<evidence type="ECO:0000256" key="1">
    <source>
        <dbReference type="SAM" id="MobiDB-lite"/>
    </source>
</evidence>